<keyword evidence="1" id="KW-0436">Ligase</keyword>
<evidence type="ECO:0000256" key="1">
    <source>
        <dbReference type="HAMAP-Rule" id="MF_00122"/>
    </source>
</evidence>
<comment type="catalytic activity">
    <reaction evidence="1">
        <text>L-glutamyl-tRNA(Gln) + L-glutamine + ATP + H2O = L-glutaminyl-tRNA(Gln) + L-glutamate + ADP + phosphate + H(+)</text>
        <dbReference type="Rhea" id="RHEA:17521"/>
        <dbReference type="Rhea" id="RHEA-COMP:9681"/>
        <dbReference type="Rhea" id="RHEA-COMP:9684"/>
        <dbReference type="ChEBI" id="CHEBI:15377"/>
        <dbReference type="ChEBI" id="CHEBI:15378"/>
        <dbReference type="ChEBI" id="CHEBI:29985"/>
        <dbReference type="ChEBI" id="CHEBI:30616"/>
        <dbReference type="ChEBI" id="CHEBI:43474"/>
        <dbReference type="ChEBI" id="CHEBI:58359"/>
        <dbReference type="ChEBI" id="CHEBI:78520"/>
        <dbReference type="ChEBI" id="CHEBI:78521"/>
        <dbReference type="ChEBI" id="CHEBI:456216"/>
    </reaction>
</comment>
<accession>A0ABU5SDR4</accession>
<dbReference type="EC" id="6.3.5.-" evidence="1"/>
<comment type="similarity">
    <text evidence="1">Belongs to the GatC family.</text>
</comment>
<keyword evidence="1" id="KW-0648">Protein biosynthesis</keyword>
<keyword evidence="3" id="KW-1185">Reference proteome</keyword>
<dbReference type="SUPFAM" id="SSF141000">
    <property type="entry name" value="Glu-tRNAGln amidotransferase C subunit"/>
    <property type="match status" value="1"/>
</dbReference>
<reference evidence="2 3" key="1">
    <citation type="submission" date="2023-12" db="EMBL/GenBank/DDBJ databases">
        <title>Novel species of the genus Arcicella isolated from rivers.</title>
        <authorList>
            <person name="Lu H."/>
        </authorList>
    </citation>
    <scope>NUCLEOTIDE SEQUENCE [LARGE SCALE GENOMIC DNA]</scope>
    <source>
        <strain evidence="2 3">DC25W</strain>
    </source>
</reference>
<dbReference type="InterPro" id="IPR003837">
    <property type="entry name" value="GatC"/>
</dbReference>
<dbReference type="HAMAP" id="MF_00122">
    <property type="entry name" value="GatC"/>
    <property type="match status" value="1"/>
</dbReference>
<name>A0ABU5SDR4_9BACT</name>
<sequence length="96" mass="11066">MNIDQELLQKIAHLARLEMPESAEKEMKDSLESVLNWMSELDEIDTSNVKPLTHMSLEINALREDKVIPNISREQGLKNAPKQDGEYFRVPKVMES</sequence>
<keyword evidence="1" id="KW-0547">Nucleotide-binding</keyword>
<evidence type="ECO:0000313" key="3">
    <source>
        <dbReference type="Proteomes" id="UP001302222"/>
    </source>
</evidence>
<dbReference type="RefSeq" id="WP_323255613.1">
    <property type="nucleotide sequence ID" value="NZ_JAYGIM010000001.1"/>
</dbReference>
<proteinExistence type="inferred from homology"/>
<gene>
    <name evidence="1 2" type="primary">gatC</name>
    <name evidence="2" type="ORF">VB798_02500</name>
</gene>
<protein>
    <recommendedName>
        <fullName evidence="1">Aspartyl/glutamyl-tRNA(Asn/Gln) amidotransferase subunit C</fullName>
        <shortName evidence="1">Asp/Glu-ADT subunit C</shortName>
        <ecNumber evidence="1">6.3.5.-</ecNumber>
    </recommendedName>
</protein>
<organism evidence="2 3">
    <name type="scientific">Arcicella lustrica</name>
    <dbReference type="NCBI Taxonomy" id="2984196"/>
    <lineage>
        <taxon>Bacteria</taxon>
        <taxon>Pseudomonadati</taxon>
        <taxon>Bacteroidota</taxon>
        <taxon>Cytophagia</taxon>
        <taxon>Cytophagales</taxon>
        <taxon>Flectobacillaceae</taxon>
        <taxon>Arcicella</taxon>
    </lineage>
</organism>
<dbReference type="PANTHER" id="PTHR15004">
    <property type="entry name" value="GLUTAMYL-TRNA(GLN) AMIDOTRANSFERASE SUBUNIT C, MITOCHONDRIAL"/>
    <property type="match status" value="1"/>
</dbReference>
<comment type="function">
    <text evidence="1">Allows the formation of correctly charged Asn-tRNA(Asn) or Gln-tRNA(Gln) through the transamidation of misacylated Asp-tRNA(Asn) or Glu-tRNA(Gln) in organisms which lack either or both of asparaginyl-tRNA or glutaminyl-tRNA synthetases. The reaction takes place in the presence of glutamine and ATP through an activated phospho-Asp-tRNA(Asn) or phospho-Glu-tRNA(Gln).</text>
</comment>
<comment type="subunit">
    <text evidence="1">Heterotrimer of A, B and C subunits.</text>
</comment>
<dbReference type="Pfam" id="PF02686">
    <property type="entry name" value="GatC"/>
    <property type="match status" value="1"/>
</dbReference>
<comment type="caution">
    <text evidence="2">The sequence shown here is derived from an EMBL/GenBank/DDBJ whole genome shotgun (WGS) entry which is preliminary data.</text>
</comment>
<dbReference type="NCBIfam" id="TIGR00135">
    <property type="entry name" value="gatC"/>
    <property type="match status" value="1"/>
</dbReference>
<dbReference type="EMBL" id="JAYGIM010000001">
    <property type="protein sequence ID" value="MEA5425425.1"/>
    <property type="molecule type" value="Genomic_DNA"/>
</dbReference>
<keyword evidence="1" id="KW-0067">ATP-binding</keyword>
<dbReference type="PANTHER" id="PTHR15004:SF0">
    <property type="entry name" value="GLUTAMYL-TRNA(GLN) AMIDOTRANSFERASE SUBUNIT C, MITOCHONDRIAL"/>
    <property type="match status" value="1"/>
</dbReference>
<evidence type="ECO:0000313" key="2">
    <source>
        <dbReference type="EMBL" id="MEA5425425.1"/>
    </source>
</evidence>
<dbReference type="Gene3D" id="1.10.20.60">
    <property type="entry name" value="Glu-tRNAGln amidotransferase C subunit, N-terminal domain"/>
    <property type="match status" value="1"/>
</dbReference>
<dbReference type="Proteomes" id="UP001302222">
    <property type="component" value="Unassembled WGS sequence"/>
</dbReference>
<comment type="catalytic activity">
    <reaction evidence="1">
        <text>L-aspartyl-tRNA(Asn) + L-glutamine + ATP + H2O = L-asparaginyl-tRNA(Asn) + L-glutamate + ADP + phosphate + 2 H(+)</text>
        <dbReference type="Rhea" id="RHEA:14513"/>
        <dbReference type="Rhea" id="RHEA-COMP:9674"/>
        <dbReference type="Rhea" id="RHEA-COMP:9677"/>
        <dbReference type="ChEBI" id="CHEBI:15377"/>
        <dbReference type="ChEBI" id="CHEBI:15378"/>
        <dbReference type="ChEBI" id="CHEBI:29985"/>
        <dbReference type="ChEBI" id="CHEBI:30616"/>
        <dbReference type="ChEBI" id="CHEBI:43474"/>
        <dbReference type="ChEBI" id="CHEBI:58359"/>
        <dbReference type="ChEBI" id="CHEBI:78515"/>
        <dbReference type="ChEBI" id="CHEBI:78516"/>
        <dbReference type="ChEBI" id="CHEBI:456216"/>
    </reaction>
</comment>
<dbReference type="InterPro" id="IPR036113">
    <property type="entry name" value="Asp/Glu-ADT_sf_sub_c"/>
</dbReference>